<organism evidence="1 2">
    <name type="scientific">Leucocoprinus leucothites</name>
    <dbReference type="NCBI Taxonomy" id="201217"/>
    <lineage>
        <taxon>Eukaryota</taxon>
        <taxon>Fungi</taxon>
        <taxon>Dikarya</taxon>
        <taxon>Basidiomycota</taxon>
        <taxon>Agaricomycotina</taxon>
        <taxon>Agaricomycetes</taxon>
        <taxon>Agaricomycetidae</taxon>
        <taxon>Agaricales</taxon>
        <taxon>Agaricineae</taxon>
        <taxon>Agaricaceae</taxon>
        <taxon>Leucocoprinus</taxon>
    </lineage>
</organism>
<evidence type="ECO:0000313" key="1">
    <source>
        <dbReference type="EMBL" id="KAF5363993.1"/>
    </source>
</evidence>
<dbReference type="SUPFAM" id="SSF52047">
    <property type="entry name" value="RNI-like"/>
    <property type="match status" value="1"/>
</dbReference>
<dbReference type="OrthoDB" id="2269034at2759"/>
<dbReference type="EMBL" id="JAACJO010000001">
    <property type="protein sequence ID" value="KAF5363993.1"/>
    <property type="molecule type" value="Genomic_DNA"/>
</dbReference>
<evidence type="ECO:0008006" key="3">
    <source>
        <dbReference type="Google" id="ProtNLM"/>
    </source>
</evidence>
<dbReference type="Gene3D" id="1.20.1280.50">
    <property type="match status" value="1"/>
</dbReference>
<gene>
    <name evidence="1" type="ORF">D9756_000259</name>
</gene>
<accession>A0A8H5GFQ1</accession>
<keyword evidence="2" id="KW-1185">Reference proteome</keyword>
<protein>
    <recommendedName>
        <fullName evidence="3">F-box domain-containing protein</fullName>
    </recommendedName>
</protein>
<dbReference type="Proteomes" id="UP000559027">
    <property type="component" value="Unassembled WGS sequence"/>
</dbReference>
<proteinExistence type="predicted"/>
<sequence>MSQQAQKESIPPINTLPHDILSSVFLSLFQHRGQRTILPFQVDLSHVCSYWRWVALSTPRLWSSITLFSEQSLPYVQEWLTRSRNVPLRVLLDLHDADCRCLVNEAWLDHALAPFVSHIHRFRYLSILIHHWPNDSHPVLKIFEDTAAPLLENLYICASFDGRHGTVMGQDFRFPAMLKDGSPKLRSVELRLPRCIPPLSNVTELFLDIRRGPGYNVNTLAAALQTSRNLITLSLRGDFEIGDRIPSHVVNQPRLTFSNLRYLDIEAYGVAGIYFILAFAAPNLESLRFRMLFDENFGSVISQFHRRHGNIFPRLKYFTLFSLTLSHVHSIRKAFPLPPHILYMSSKIRGESECIEDLCNIPGLKVVAFQQRLGSSVNEGLIIDLYTHLKKGSTVEEVLFDAETLSRYSSAGIERLRGLVKVDEINVQTFPDYWFDTRPMESLDIF</sequence>
<dbReference type="AlphaFoldDB" id="A0A8H5GFQ1"/>
<evidence type="ECO:0000313" key="2">
    <source>
        <dbReference type="Proteomes" id="UP000559027"/>
    </source>
</evidence>
<name>A0A8H5GFQ1_9AGAR</name>
<comment type="caution">
    <text evidence="1">The sequence shown here is derived from an EMBL/GenBank/DDBJ whole genome shotgun (WGS) entry which is preliminary data.</text>
</comment>
<reference evidence="1 2" key="1">
    <citation type="journal article" date="2020" name="ISME J.">
        <title>Uncovering the hidden diversity of litter-decomposition mechanisms in mushroom-forming fungi.</title>
        <authorList>
            <person name="Floudas D."/>
            <person name="Bentzer J."/>
            <person name="Ahren D."/>
            <person name="Johansson T."/>
            <person name="Persson P."/>
            <person name="Tunlid A."/>
        </authorList>
    </citation>
    <scope>NUCLEOTIDE SEQUENCE [LARGE SCALE GENOMIC DNA]</scope>
    <source>
        <strain evidence="1 2">CBS 146.42</strain>
    </source>
</reference>